<dbReference type="AlphaFoldDB" id="G4RGY6"/>
<dbReference type="EMBL" id="CP003075">
    <property type="protein sequence ID" value="AEQ53139.1"/>
    <property type="molecule type" value="Genomic_DNA"/>
</dbReference>
<dbReference type="PATRIC" id="fig|1082931.4.peg.3103"/>
<proteinExistence type="predicted"/>
<accession>G4RGY6</accession>
<name>G4RGY6_PELHB</name>
<dbReference type="Pfam" id="PF19649">
    <property type="entry name" value="DUF6152"/>
    <property type="match status" value="1"/>
</dbReference>
<sequence>MTGDDGEVTAWGFETDDPSRLRRQGITPVYWQPGDTVTVITNPLRDGRPAGHLVGAIKADGATFGNVEGLVPPTQE</sequence>
<dbReference type="KEGG" id="phl:KKY_3149"/>
<dbReference type="Proteomes" id="UP000008850">
    <property type="component" value="Chromosome"/>
</dbReference>
<evidence type="ECO:0000313" key="1">
    <source>
        <dbReference type="EMBL" id="AEQ53139.1"/>
    </source>
</evidence>
<dbReference type="HOGENOM" id="CLU_2651218_0_0_5"/>
<protein>
    <submittedName>
        <fullName evidence="1">Uncharacterized protein</fullName>
    </submittedName>
</protein>
<reference evidence="1 2" key="1">
    <citation type="journal article" date="2012" name="J. Bacteriol.">
        <title>Complete genome sequence of Pelagibacterium halotolerans B2T.</title>
        <authorList>
            <person name="Huo Y.Y."/>
            <person name="Cheng H."/>
            <person name="Han X.F."/>
            <person name="Jiang X.W."/>
            <person name="Sun C."/>
            <person name="Zhang X.Q."/>
            <person name="Zhu X.F."/>
            <person name="Liu Y.F."/>
            <person name="Li P.F."/>
            <person name="Ni P.X."/>
            <person name="Wu M."/>
        </authorList>
    </citation>
    <scope>NUCLEOTIDE SEQUENCE [LARGE SCALE GENOMIC DNA]</scope>
    <source>
        <strain evidence="2">DSM 22347 / JCM 15775 / CGMCC 1.7692 / B2</strain>
    </source>
</reference>
<gene>
    <name evidence="1" type="ordered locus">KKY_3149</name>
</gene>
<keyword evidence="2" id="KW-1185">Reference proteome</keyword>
<evidence type="ECO:0000313" key="2">
    <source>
        <dbReference type="Proteomes" id="UP000008850"/>
    </source>
</evidence>
<dbReference type="InterPro" id="IPR046150">
    <property type="entry name" value="DUF6152"/>
</dbReference>
<organism evidence="1 2">
    <name type="scientific">Pelagibacterium halotolerans (strain DSM 22347 / JCM 15775 / CGMCC 1.7692 / B2)</name>
    <dbReference type="NCBI Taxonomy" id="1082931"/>
    <lineage>
        <taxon>Bacteria</taxon>
        <taxon>Pseudomonadati</taxon>
        <taxon>Pseudomonadota</taxon>
        <taxon>Alphaproteobacteria</taxon>
        <taxon>Hyphomicrobiales</taxon>
        <taxon>Devosiaceae</taxon>
        <taxon>Pelagibacterium</taxon>
    </lineage>
</organism>